<organism evidence="2 3">
    <name type="scientific">Sphaerulina musiva (strain SO2202)</name>
    <name type="common">Poplar stem canker fungus</name>
    <name type="synonym">Septoria musiva</name>
    <dbReference type="NCBI Taxonomy" id="692275"/>
    <lineage>
        <taxon>Eukaryota</taxon>
        <taxon>Fungi</taxon>
        <taxon>Dikarya</taxon>
        <taxon>Ascomycota</taxon>
        <taxon>Pezizomycotina</taxon>
        <taxon>Dothideomycetes</taxon>
        <taxon>Dothideomycetidae</taxon>
        <taxon>Mycosphaerellales</taxon>
        <taxon>Mycosphaerellaceae</taxon>
        <taxon>Sphaerulina</taxon>
    </lineage>
</organism>
<dbReference type="HOGENOM" id="CLU_625798_0_0_1"/>
<name>M3B2F9_SPHMS</name>
<gene>
    <name evidence="2" type="ORF">SEPMUDRAFT_107880</name>
</gene>
<evidence type="ECO:0000256" key="1">
    <source>
        <dbReference type="SAM" id="MobiDB-lite"/>
    </source>
</evidence>
<proteinExistence type="predicted"/>
<feature type="region of interest" description="Disordered" evidence="1">
    <location>
        <begin position="263"/>
        <end position="381"/>
    </location>
</feature>
<evidence type="ECO:0000313" key="3">
    <source>
        <dbReference type="Proteomes" id="UP000016931"/>
    </source>
</evidence>
<sequence length="438" mass="47912">MSDRYPMMNKPKPPHSDPFNEDYHLELLDLIRSFKIPYKPAPDHIRHAAPEFLSRPINLLELPPTLSPPSPPPGEMCLLCHYVHPAATDLDWPSPGSGPINLTLWPCENWYGLGGDDEGVYLGGIDDVDDGNDGGGKGGGGDGDGDVNMGGTPIQEASRGLKGTVARQNAPVQSGEERESSDVAAKLSTRGRKRKSGGSNASEGEWASGRQMKKGVIVSGIGDLGIPVGPLFPKGRNALGSLGENDEKTQIDIDAEIAQALEVEGDNTNLPCLTHESEESHPEDDQSQHHGREQQAKTEVSADADSPLDERTLQLLAGLEQHNVDSDDVISYLDDSDAEEENFDDGDNDEDDHEQESADFDSSDDDNDNKDSGDLYENIDLPYTSDNKRRILYRNLPIYEYVIYGEKSDREKTVILGKKDVSSYTAYGYITKPKHKKP</sequence>
<reference evidence="2 3" key="1">
    <citation type="journal article" date="2012" name="PLoS Pathog.">
        <title>Diverse lifestyles and strategies of plant pathogenesis encoded in the genomes of eighteen Dothideomycetes fungi.</title>
        <authorList>
            <person name="Ohm R.A."/>
            <person name="Feau N."/>
            <person name="Henrissat B."/>
            <person name="Schoch C.L."/>
            <person name="Horwitz B.A."/>
            <person name="Barry K.W."/>
            <person name="Condon B.J."/>
            <person name="Copeland A.C."/>
            <person name="Dhillon B."/>
            <person name="Glaser F."/>
            <person name="Hesse C.N."/>
            <person name="Kosti I."/>
            <person name="LaButti K."/>
            <person name="Lindquist E.A."/>
            <person name="Lucas S."/>
            <person name="Salamov A.A."/>
            <person name="Bradshaw R.E."/>
            <person name="Ciuffetti L."/>
            <person name="Hamelin R.C."/>
            <person name="Kema G.H.J."/>
            <person name="Lawrence C."/>
            <person name="Scott J.A."/>
            <person name="Spatafora J.W."/>
            <person name="Turgeon B.G."/>
            <person name="de Wit P.J.G.M."/>
            <person name="Zhong S."/>
            <person name="Goodwin S.B."/>
            <person name="Grigoriev I.V."/>
        </authorList>
    </citation>
    <scope>NUCLEOTIDE SEQUENCE [LARGE SCALE GENOMIC DNA]</scope>
    <source>
        <strain evidence="2 3">SO2202</strain>
    </source>
</reference>
<dbReference type="GeneID" id="27897842"/>
<accession>M3B2F9</accession>
<protein>
    <submittedName>
        <fullName evidence="2">Uncharacterized protein</fullName>
    </submittedName>
</protein>
<dbReference type="RefSeq" id="XP_016762058.1">
    <property type="nucleotide sequence ID" value="XM_016900705.1"/>
</dbReference>
<evidence type="ECO:0000313" key="2">
    <source>
        <dbReference type="EMBL" id="EMF13937.1"/>
    </source>
</evidence>
<dbReference type="EMBL" id="KB456263">
    <property type="protein sequence ID" value="EMF13937.1"/>
    <property type="molecule type" value="Genomic_DNA"/>
</dbReference>
<feature type="compositionally biased region" description="Acidic residues" evidence="1">
    <location>
        <begin position="334"/>
        <end position="368"/>
    </location>
</feature>
<keyword evidence="3" id="KW-1185">Reference proteome</keyword>
<feature type="region of interest" description="Disordered" evidence="1">
    <location>
        <begin position="122"/>
        <end position="212"/>
    </location>
</feature>
<feature type="region of interest" description="Disordered" evidence="1">
    <location>
        <begin position="225"/>
        <end position="247"/>
    </location>
</feature>
<feature type="compositionally biased region" description="Gly residues" evidence="1">
    <location>
        <begin position="133"/>
        <end position="142"/>
    </location>
</feature>
<dbReference type="AlphaFoldDB" id="M3B2F9"/>
<feature type="compositionally biased region" description="Basic and acidic residues" evidence="1">
    <location>
        <begin position="275"/>
        <end position="296"/>
    </location>
</feature>
<dbReference type="Proteomes" id="UP000016931">
    <property type="component" value="Unassembled WGS sequence"/>
</dbReference>